<keyword evidence="3" id="KW-0175">Coiled coil</keyword>
<feature type="repeat" description="TPR" evidence="2">
    <location>
        <begin position="394"/>
        <end position="427"/>
    </location>
</feature>
<dbReference type="Pfam" id="PF13432">
    <property type="entry name" value="TPR_16"/>
    <property type="match status" value="5"/>
</dbReference>
<accession>A0A2U2B7U7</accession>
<evidence type="ECO:0000256" key="1">
    <source>
        <dbReference type="ARBA" id="ARBA00022729"/>
    </source>
</evidence>
<dbReference type="Pfam" id="PF13174">
    <property type="entry name" value="TPR_6"/>
    <property type="match status" value="1"/>
</dbReference>
<reference evidence="6 7" key="1">
    <citation type="submission" date="2018-05" db="EMBL/GenBank/DDBJ databases">
        <title>Marinilabilia rubrum sp. nov., isolated from saltern sediment.</title>
        <authorList>
            <person name="Zhang R."/>
        </authorList>
    </citation>
    <scope>NUCLEOTIDE SEQUENCE [LARGE SCALE GENOMIC DNA]</scope>
    <source>
        <strain evidence="6 7">WTE16</strain>
    </source>
</reference>
<keyword evidence="7" id="KW-1185">Reference proteome</keyword>
<evidence type="ECO:0000256" key="3">
    <source>
        <dbReference type="SAM" id="Coils"/>
    </source>
</evidence>
<protein>
    <recommendedName>
        <fullName evidence="5">Outer membrane lipoprotein BamD-like domain-containing protein</fullName>
    </recommendedName>
</protein>
<dbReference type="Gene3D" id="1.25.40.10">
    <property type="entry name" value="Tetratricopeptide repeat domain"/>
    <property type="match status" value="10"/>
</dbReference>
<proteinExistence type="predicted"/>
<comment type="caution">
    <text evidence="6">The sequence shown here is derived from an EMBL/GenBank/DDBJ whole genome shotgun (WGS) entry which is preliminary data.</text>
</comment>
<feature type="repeat" description="TPR" evidence="2">
    <location>
        <begin position="548"/>
        <end position="581"/>
    </location>
</feature>
<evidence type="ECO:0000256" key="4">
    <source>
        <dbReference type="SAM" id="SignalP"/>
    </source>
</evidence>
<feature type="repeat" description="TPR" evidence="2">
    <location>
        <begin position="657"/>
        <end position="690"/>
    </location>
</feature>
<dbReference type="SMART" id="SM00028">
    <property type="entry name" value="TPR"/>
    <property type="match status" value="14"/>
</dbReference>
<evidence type="ECO:0000313" key="6">
    <source>
        <dbReference type="EMBL" id="PWD99122.1"/>
    </source>
</evidence>
<keyword evidence="2" id="KW-0802">TPR repeat</keyword>
<feature type="repeat" description="TPR" evidence="2">
    <location>
        <begin position="620"/>
        <end position="653"/>
    </location>
</feature>
<gene>
    <name evidence="6" type="ORF">DDZ16_12640</name>
</gene>
<dbReference type="InterPro" id="IPR039565">
    <property type="entry name" value="BamD-like"/>
</dbReference>
<name>A0A2U2B7U7_9BACT</name>
<dbReference type="AlphaFoldDB" id="A0A2U2B7U7"/>
<feature type="signal peptide" evidence="4">
    <location>
        <begin position="1"/>
        <end position="22"/>
    </location>
</feature>
<feature type="domain" description="Outer membrane lipoprotein BamD-like" evidence="5">
    <location>
        <begin position="621"/>
        <end position="772"/>
    </location>
</feature>
<evidence type="ECO:0000259" key="5">
    <source>
        <dbReference type="Pfam" id="PF13525"/>
    </source>
</evidence>
<dbReference type="OrthoDB" id="9814448at2"/>
<organism evidence="6 7">
    <name type="scientific">Marinilabilia rubra</name>
    <dbReference type="NCBI Taxonomy" id="2162893"/>
    <lineage>
        <taxon>Bacteria</taxon>
        <taxon>Pseudomonadati</taxon>
        <taxon>Bacteroidota</taxon>
        <taxon>Bacteroidia</taxon>
        <taxon>Marinilabiliales</taxon>
        <taxon>Marinilabiliaceae</taxon>
        <taxon>Marinilabilia</taxon>
    </lineage>
</organism>
<dbReference type="PANTHER" id="PTHR12558">
    <property type="entry name" value="CELL DIVISION CYCLE 16,23,27"/>
    <property type="match status" value="1"/>
</dbReference>
<dbReference type="Proteomes" id="UP000244956">
    <property type="component" value="Unassembled WGS sequence"/>
</dbReference>
<evidence type="ECO:0000313" key="7">
    <source>
        <dbReference type="Proteomes" id="UP000244956"/>
    </source>
</evidence>
<dbReference type="PROSITE" id="PS50293">
    <property type="entry name" value="TPR_REGION"/>
    <property type="match status" value="1"/>
</dbReference>
<dbReference type="InterPro" id="IPR011990">
    <property type="entry name" value="TPR-like_helical_dom_sf"/>
</dbReference>
<feature type="repeat" description="TPR" evidence="2">
    <location>
        <begin position="470"/>
        <end position="503"/>
    </location>
</feature>
<dbReference type="PROSITE" id="PS50005">
    <property type="entry name" value="TPR"/>
    <property type="match status" value="5"/>
</dbReference>
<dbReference type="InterPro" id="IPR019734">
    <property type="entry name" value="TPR_rpt"/>
</dbReference>
<feature type="chain" id="PRO_5015632784" description="Outer membrane lipoprotein BamD-like domain-containing protein" evidence="4">
    <location>
        <begin position="23"/>
        <end position="1008"/>
    </location>
</feature>
<feature type="coiled-coil region" evidence="3">
    <location>
        <begin position="821"/>
        <end position="848"/>
    </location>
</feature>
<dbReference type="Pfam" id="PF13525">
    <property type="entry name" value="YfiO"/>
    <property type="match status" value="1"/>
</dbReference>
<dbReference type="SUPFAM" id="SSF48452">
    <property type="entry name" value="TPR-like"/>
    <property type="match status" value="4"/>
</dbReference>
<keyword evidence="1 4" id="KW-0732">Signal</keyword>
<sequence length="1008" mass="118175">MTKLCTLSVLFLLIISAPFTFGQQSYDSRQPERLFDEALKQYRNERYGLARSMFEELQQKFAPGQSNLKAEAAYYEAMSASKLENEDAEDMLEAFLIDFPESGMRPYVYKRLGDMEYEDGKYRQAGRNYKYVDARKLDRDTRYDFRFKSGYCHFMEEEYDQALSAFAEIRNVDSQWWSAANYYYAHIQYEQGNYKPALAIFEKLKDEPGFGAEVPFYIAQIYYLQEDYQKAVDYGSPLVEDARGVRKGEMAQVVGNAYYAMADYQNAARFLSLAVELNKEPARQDFYHLGMSYYHQKQFDKAAGALSQVTEEKDLMAQNAYYHLGDCYLRLDDKKRARVAFEAASEYDFDVAITEDAMFNYIKLNYELSFSPFNEIIDSFLSFIDRFPNSRYIDEAWQYLGQALLTSNNYREALEALEQVQNKTADNYRALQRIAYHRGLELFTNLRFTQAIDMLQYSLQYGEYNRNLKVKAYYWLGEAYYRQGNYDRAIESFDTFIRTPGSYRLDEFKTAHYNIGYAWFKQKNYQEAASWFRKYENLMDGRQSPMLGDALNRIGDAFFMQRDFSRAIDYYERATNVPGANADYAMYQKAFAMGINKDHRGKIRQLQELNDRFPESSYVDDALYEMGRSYVALNDLTSAIRMYKTIKEKYPRSNFAKKAMLQLGLVYYNNDDLDQSLAFYKRVVNEFPGTPEAEDALLGIKNIYIDRNDADGYIKYTRQVGGFASIDQRQEDSLSYVTAEKLYMQNKCLQAINQFESYLRNYPNGRFAVNAHFYKADCQYRNKDYDGARQSFEFVVSRPGNIFIEDALIGVARISYHQERYNDALGYYERLENEAEDMENRREALIGQMRCLSHMGDRPGFVTRLAERILEDPKTSPEIAREARYMKADAHLELGEKDLALEEFEKLKDNPSSPEGAEARYRVAQILFDNGKMESAEEEIFDFVNVGTPHQYWIARCFLLLADIYEERGELFQARQYIESLLENYQDREDDIRERANARLEELKEARG</sequence>
<dbReference type="PANTHER" id="PTHR12558:SF13">
    <property type="entry name" value="CELL DIVISION CYCLE PROTEIN 27 HOMOLOG"/>
    <property type="match status" value="1"/>
</dbReference>
<evidence type="ECO:0000256" key="2">
    <source>
        <dbReference type="PROSITE-ProRule" id="PRU00339"/>
    </source>
</evidence>
<dbReference type="EMBL" id="QEWP01000009">
    <property type="protein sequence ID" value="PWD99122.1"/>
    <property type="molecule type" value="Genomic_DNA"/>
</dbReference>